<reference evidence="1" key="1">
    <citation type="submission" date="2021-05" db="EMBL/GenBank/DDBJ databases">
        <authorList>
            <person name="Alioto T."/>
            <person name="Alioto T."/>
            <person name="Gomez Garrido J."/>
        </authorList>
    </citation>
    <scope>NUCLEOTIDE SEQUENCE</scope>
</reference>
<name>A0A8D8JPY0_CULPI</name>
<accession>A0A8D8JPY0</accession>
<dbReference type="EMBL" id="HBUE01291512">
    <property type="protein sequence ID" value="CAG6574172.1"/>
    <property type="molecule type" value="Transcribed_RNA"/>
</dbReference>
<protein>
    <submittedName>
        <fullName evidence="1">(northern house mosquito) hypothetical protein</fullName>
    </submittedName>
</protein>
<proteinExistence type="predicted"/>
<evidence type="ECO:0000313" key="1">
    <source>
        <dbReference type="EMBL" id="CAG6574172.1"/>
    </source>
</evidence>
<sequence>MEFAFSTTTAVEPRPISWIRLKSVKVTSIRIGIQSVLQSSCLGKCTLTAVIVHIVSVYLYSCSKQVILLDNSTSYIDGSRIDGASQNWWLQNVHHYSSGNTSVCNVCSQRSCILLARARNYIYIFVQSLDNHWIKIRIVHLGEYRETSTKKLTQLFKCTVIRCLINSIDRRITP</sequence>
<dbReference type="AlphaFoldDB" id="A0A8D8JPY0"/>
<organism evidence="1">
    <name type="scientific">Culex pipiens</name>
    <name type="common">House mosquito</name>
    <dbReference type="NCBI Taxonomy" id="7175"/>
    <lineage>
        <taxon>Eukaryota</taxon>
        <taxon>Metazoa</taxon>
        <taxon>Ecdysozoa</taxon>
        <taxon>Arthropoda</taxon>
        <taxon>Hexapoda</taxon>
        <taxon>Insecta</taxon>
        <taxon>Pterygota</taxon>
        <taxon>Neoptera</taxon>
        <taxon>Endopterygota</taxon>
        <taxon>Diptera</taxon>
        <taxon>Nematocera</taxon>
        <taxon>Culicoidea</taxon>
        <taxon>Culicidae</taxon>
        <taxon>Culicinae</taxon>
        <taxon>Culicini</taxon>
        <taxon>Culex</taxon>
        <taxon>Culex</taxon>
    </lineage>
</organism>
<dbReference type="EMBL" id="HBUE01185822">
    <property type="protein sequence ID" value="CAG6522554.1"/>
    <property type="molecule type" value="Transcribed_RNA"/>
</dbReference>